<feature type="domain" description="FAD-binding PCMH-type" evidence="5">
    <location>
        <begin position="37"/>
        <end position="272"/>
    </location>
</feature>
<dbReference type="Gene3D" id="3.30.70.2190">
    <property type="match status" value="1"/>
</dbReference>
<evidence type="ECO:0000259" key="5">
    <source>
        <dbReference type="PROSITE" id="PS51387"/>
    </source>
</evidence>
<comment type="cofactor">
    <cofactor evidence="1">
        <name>FAD</name>
        <dbReference type="ChEBI" id="CHEBI:57692"/>
    </cofactor>
</comment>
<dbReference type="InterPro" id="IPR016169">
    <property type="entry name" value="FAD-bd_PCMH_sub2"/>
</dbReference>
<accession>A0A1L3GS86</accession>
<evidence type="ECO:0000256" key="3">
    <source>
        <dbReference type="ARBA" id="ARBA00022827"/>
    </source>
</evidence>
<dbReference type="EMBL" id="CP015519">
    <property type="protein sequence ID" value="APG28789.1"/>
    <property type="molecule type" value="Genomic_DNA"/>
</dbReference>
<keyword evidence="7" id="KW-1185">Reference proteome</keyword>
<dbReference type="Gene3D" id="3.30.43.10">
    <property type="entry name" value="Uridine Diphospho-n-acetylenolpyruvylglucosamine Reductase, domain 2"/>
    <property type="match status" value="1"/>
</dbReference>
<evidence type="ECO:0000256" key="1">
    <source>
        <dbReference type="ARBA" id="ARBA00001974"/>
    </source>
</evidence>
<dbReference type="Gene3D" id="3.30.70.2740">
    <property type="match status" value="1"/>
</dbReference>
<proteinExistence type="predicted"/>
<dbReference type="InterPro" id="IPR006094">
    <property type="entry name" value="Oxid_FAD_bind_N"/>
</dbReference>
<dbReference type="RefSeq" id="WP_072284814.1">
    <property type="nucleotide sequence ID" value="NZ_CP015519.1"/>
</dbReference>
<dbReference type="GO" id="GO:0071949">
    <property type="term" value="F:FAD binding"/>
    <property type="evidence" value="ECO:0007669"/>
    <property type="project" value="InterPro"/>
</dbReference>
<dbReference type="InterPro" id="IPR004113">
    <property type="entry name" value="FAD-bd_oxidored_4_C"/>
</dbReference>
<dbReference type="STRING" id="1842532.A7E78_13700"/>
<reference evidence="6 7" key="1">
    <citation type="journal article" date="2017" name="Genome Announc.">
        <title>Complete Genome Sequences of Two Acetylene-Fermenting Pelobacter acetylenicus Strains.</title>
        <authorList>
            <person name="Sutton J.M."/>
            <person name="Baesman S.M."/>
            <person name="Fierst J.L."/>
            <person name="Poret-Peterson A.T."/>
            <person name="Oremland R.S."/>
            <person name="Dunlap D.S."/>
            <person name="Akob D.M."/>
        </authorList>
    </citation>
    <scope>NUCLEOTIDE SEQUENCE [LARGE SCALE GENOMIC DNA]</scope>
    <source>
        <strain evidence="6 7">SFB93</strain>
    </source>
</reference>
<dbReference type="PANTHER" id="PTHR11748:SF119">
    <property type="entry name" value="D-2-HYDROXYGLUTARATE DEHYDROGENASE"/>
    <property type="match status" value="1"/>
</dbReference>
<dbReference type="Pfam" id="PF01565">
    <property type="entry name" value="FAD_binding_4"/>
    <property type="match status" value="1"/>
</dbReference>
<dbReference type="InterPro" id="IPR016167">
    <property type="entry name" value="FAD-bd_PCMH_sub1"/>
</dbReference>
<evidence type="ECO:0000313" key="6">
    <source>
        <dbReference type="EMBL" id="APG28789.1"/>
    </source>
</evidence>
<dbReference type="KEGG" id="pef:A7E78_13700"/>
<name>A0A1L3GS86_9BACT</name>
<dbReference type="OrthoDB" id="9811557at2"/>
<dbReference type="Proteomes" id="UP000182517">
    <property type="component" value="Chromosome"/>
</dbReference>
<evidence type="ECO:0000256" key="2">
    <source>
        <dbReference type="ARBA" id="ARBA00022630"/>
    </source>
</evidence>
<dbReference type="InterPro" id="IPR016164">
    <property type="entry name" value="FAD-linked_Oxase-like_C"/>
</dbReference>
<keyword evidence="3" id="KW-0274">FAD</keyword>
<dbReference type="GO" id="GO:0004458">
    <property type="term" value="F:D-lactate dehydrogenase (cytochrome) activity"/>
    <property type="evidence" value="ECO:0007669"/>
    <property type="project" value="TreeGrafter"/>
</dbReference>
<protein>
    <recommendedName>
        <fullName evidence="5">FAD-binding PCMH-type domain-containing protein</fullName>
    </recommendedName>
</protein>
<dbReference type="PROSITE" id="PS51387">
    <property type="entry name" value="FAD_PCMH"/>
    <property type="match status" value="1"/>
</dbReference>
<dbReference type="SUPFAM" id="SSF55103">
    <property type="entry name" value="FAD-linked oxidases, C-terminal domain"/>
    <property type="match status" value="1"/>
</dbReference>
<dbReference type="Gene3D" id="1.10.45.10">
    <property type="entry name" value="Vanillyl-alcohol Oxidase, Chain A, domain 4"/>
    <property type="match status" value="1"/>
</dbReference>
<sequence length="542" mass="59830">MKQKGKLLADKLGELLQGKVLSEARDLRRFNRDQSIYQIDPLVVALPANLTDVQRLIAFAAEEGLPITARGGGSGTVGSALGSGIVMALPEAGSASEPNGDSWNRIGELAVDAQSARVSVGAGVFHNRLQSYLKAQGFFLPADVSSADISRIGGNIATKASGPHALKYGSIDRFIESLEFVTDRGELVNTADEQTIPLRFKEQLTALQSRVLDDEAARTFLESRAQRKIASGYNLFAFIRELNFGQLLAQLMAGSVGTLGLVMSASLRAEIYQPERAAVLLYFDRLAEAMRAVGVLREVEVSAIEVISRETVRILRQQTKLPTGLTVDAHLLLVEVTGPERFVLLDQVSRDLQRNQVRMAKGQVVARETAQVDEIWALRKQLLWLIRHPAPNLRALSVVNDVGVPPENLAAFVTEVEQVFVRQGMTALIYGHAGSGNLHLRPLFDIHRPDLAEHIRHLADEVYGVVFRHGGTISAEHGMGRLRAPYLQREWGSALYETMRQLKNIFDPQDLFNPGVMFNNRPITDHLRPDFLQRNTQGENDD</sequence>
<dbReference type="AlphaFoldDB" id="A0A1L3GS86"/>
<dbReference type="Pfam" id="PF02913">
    <property type="entry name" value="FAD-oxidase_C"/>
    <property type="match status" value="1"/>
</dbReference>
<dbReference type="Gene3D" id="3.30.465.10">
    <property type="match status" value="1"/>
</dbReference>
<dbReference type="InterPro" id="IPR036318">
    <property type="entry name" value="FAD-bd_PCMH-like_sf"/>
</dbReference>
<dbReference type="GO" id="GO:0008720">
    <property type="term" value="F:D-lactate dehydrogenase (NAD+) activity"/>
    <property type="evidence" value="ECO:0007669"/>
    <property type="project" value="TreeGrafter"/>
</dbReference>
<dbReference type="InterPro" id="IPR016171">
    <property type="entry name" value="Vanillyl_alc_oxidase_C-sub2"/>
</dbReference>
<evidence type="ECO:0000256" key="4">
    <source>
        <dbReference type="ARBA" id="ARBA00023002"/>
    </source>
</evidence>
<dbReference type="GO" id="GO:1903457">
    <property type="term" value="P:lactate catabolic process"/>
    <property type="evidence" value="ECO:0007669"/>
    <property type="project" value="TreeGrafter"/>
</dbReference>
<dbReference type="SUPFAM" id="SSF56176">
    <property type="entry name" value="FAD-binding/transporter-associated domain-like"/>
    <property type="match status" value="1"/>
</dbReference>
<dbReference type="InterPro" id="IPR016166">
    <property type="entry name" value="FAD-bd_PCMH"/>
</dbReference>
<dbReference type="PANTHER" id="PTHR11748">
    <property type="entry name" value="D-LACTATE DEHYDROGENASE"/>
    <property type="match status" value="1"/>
</dbReference>
<evidence type="ECO:0000313" key="7">
    <source>
        <dbReference type="Proteomes" id="UP000182517"/>
    </source>
</evidence>
<organism evidence="6 7">
    <name type="scientific">Syntrophotalea acetylenivorans</name>
    <dbReference type="NCBI Taxonomy" id="1842532"/>
    <lineage>
        <taxon>Bacteria</taxon>
        <taxon>Pseudomonadati</taxon>
        <taxon>Thermodesulfobacteriota</taxon>
        <taxon>Desulfuromonadia</taxon>
        <taxon>Desulfuromonadales</taxon>
        <taxon>Syntrophotaleaceae</taxon>
        <taxon>Syntrophotalea</taxon>
    </lineage>
</organism>
<keyword evidence="4" id="KW-0560">Oxidoreductase</keyword>
<gene>
    <name evidence="6" type="ORF">A7E78_13700</name>
</gene>
<keyword evidence="2" id="KW-0285">Flavoprotein</keyword>
<dbReference type="FunFam" id="1.10.45.10:FF:000001">
    <property type="entry name" value="D-lactate dehydrogenase mitochondrial"/>
    <property type="match status" value="1"/>
</dbReference>